<gene>
    <name evidence="2" type="ORF">EIP75_17465</name>
</gene>
<evidence type="ECO:0000313" key="2">
    <source>
        <dbReference type="EMBL" id="RRS03108.1"/>
    </source>
</evidence>
<dbReference type="NCBIfam" id="TIGR03790">
    <property type="entry name" value="TIGR03790 family protein"/>
    <property type="match status" value="1"/>
</dbReference>
<keyword evidence="3" id="KW-1185">Reference proteome</keyword>
<sequence length="390" mass="41901">MAWAGKEDLPLLPTEPTSAGRASVPSGVPSAASKAAPASAAVPAASVPSIVVQRWFSVPRVVGHLEPRDLGLVINIDDPYSVQVGEYYAKARGLTEPQILRVRLPIKSALTRDEFTELSKQVNDFYGDRVQALALAWRLPYAVDCNSITGALTMGFDAQLCAKTCAASKPSRYFGSASTRPYKDYGMRLSMLLAAPSFNSAKAMIDRGVKSDGTLGLRGALPANVHMVSTSDSVRSVRQYLFPPPGPVPQFGLNIHLDKTDALKNSPRVLMYLTGRAQVEYVDTVDFLPGALADHLTSFGGILDKPHGQMTVLSWIDAGATASYGTTSEPCAHLQKFPHPQALLLFYAQGGTALESYWKSVAWPQQGLFVGEPLAAPFDRSSSEQTSASR</sequence>
<organism evidence="2 3">
    <name type="scientific">Aquabacterium soli</name>
    <dbReference type="NCBI Taxonomy" id="2493092"/>
    <lineage>
        <taxon>Bacteria</taxon>
        <taxon>Pseudomonadati</taxon>
        <taxon>Pseudomonadota</taxon>
        <taxon>Betaproteobacteria</taxon>
        <taxon>Burkholderiales</taxon>
        <taxon>Aquabacterium</taxon>
    </lineage>
</organism>
<proteinExistence type="predicted"/>
<dbReference type="InterPro" id="IPR022265">
    <property type="entry name" value="CHP03790"/>
</dbReference>
<dbReference type="AlphaFoldDB" id="A0A3R8U268"/>
<evidence type="ECO:0000256" key="1">
    <source>
        <dbReference type="SAM" id="MobiDB-lite"/>
    </source>
</evidence>
<evidence type="ECO:0000313" key="3">
    <source>
        <dbReference type="Proteomes" id="UP000269265"/>
    </source>
</evidence>
<dbReference type="Proteomes" id="UP000269265">
    <property type="component" value="Unassembled WGS sequence"/>
</dbReference>
<dbReference type="OrthoDB" id="420256at2"/>
<accession>A0A3R8U268</accession>
<reference evidence="2 3" key="1">
    <citation type="submission" date="2018-12" db="EMBL/GenBank/DDBJ databases">
        <title>The whole draft genome of Aquabacterium sp. SJQ9.</title>
        <authorList>
            <person name="Sun L."/>
            <person name="Gao X."/>
            <person name="Chen W."/>
            <person name="Huang K."/>
        </authorList>
    </citation>
    <scope>NUCLEOTIDE SEQUENCE [LARGE SCALE GENOMIC DNA]</scope>
    <source>
        <strain evidence="2 3">SJQ9</strain>
    </source>
</reference>
<name>A0A3R8U268_9BURK</name>
<feature type="region of interest" description="Disordered" evidence="1">
    <location>
        <begin position="1"/>
        <end position="30"/>
    </location>
</feature>
<comment type="caution">
    <text evidence="2">The sequence shown here is derived from an EMBL/GenBank/DDBJ whole genome shotgun (WGS) entry which is preliminary data.</text>
</comment>
<dbReference type="EMBL" id="RSED01000015">
    <property type="protein sequence ID" value="RRS03108.1"/>
    <property type="molecule type" value="Genomic_DNA"/>
</dbReference>
<protein>
    <submittedName>
        <fullName evidence="2">TIGR03790 family protein</fullName>
    </submittedName>
</protein>